<dbReference type="FunCoup" id="A0A165KC27">
    <property type="interactions" value="54"/>
</dbReference>
<accession>A0A165KC27</accession>
<dbReference type="PANTHER" id="PTHR15574">
    <property type="entry name" value="WD REPEAT DOMAIN-CONTAINING FAMILY"/>
    <property type="match status" value="1"/>
</dbReference>
<dbReference type="PROSITE" id="PS50082">
    <property type="entry name" value="WD_REPEATS_2"/>
    <property type="match status" value="3"/>
</dbReference>
<dbReference type="GO" id="GO:0045717">
    <property type="term" value="P:negative regulation of fatty acid biosynthetic process"/>
    <property type="evidence" value="ECO:0007669"/>
    <property type="project" value="TreeGrafter"/>
</dbReference>
<feature type="region of interest" description="Disordered" evidence="4">
    <location>
        <begin position="308"/>
        <end position="334"/>
    </location>
</feature>
<dbReference type="InterPro" id="IPR001680">
    <property type="entry name" value="WD40_rpt"/>
</dbReference>
<evidence type="ECO:0000313" key="5">
    <source>
        <dbReference type="EMBL" id="KZT62944.1"/>
    </source>
</evidence>
<evidence type="ECO:0000256" key="2">
    <source>
        <dbReference type="ARBA" id="ARBA00022737"/>
    </source>
</evidence>
<gene>
    <name evidence="5" type="ORF">CALCODRAFT_5826</name>
</gene>
<reference evidence="5 6" key="1">
    <citation type="journal article" date="2016" name="Mol. Biol. Evol.">
        <title>Comparative Genomics of Early-Diverging Mushroom-Forming Fungi Provides Insights into the Origins of Lignocellulose Decay Capabilities.</title>
        <authorList>
            <person name="Nagy L.G."/>
            <person name="Riley R."/>
            <person name="Tritt A."/>
            <person name="Adam C."/>
            <person name="Daum C."/>
            <person name="Floudas D."/>
            <person name="Sun H."/>
            <person name="Yadav J.S."/>
            <person name="Pangilinan J."/>
            <person name="Larsson K.H."/>
            <person name="Matsuura K."/>
            <person name="Barry K."/>
            <person name="Labutti K."/>
            <person name="Kuo R."/>
            <person name="Ohm R.A."/>
            <person name="Bhattacharya S.S."/>
            <person name="Shirouzu T."/>
            <person name="Yoshinaga Y."/>
            <person name="Martin F.M."/>
            <person name="Grigoriev I.V."/>
            <person name="Hibbett D.S."/>
        </authorList>
    </citation>
    <scope>NUCLEOTIDE SEQUENCE [LARGE SCALE GENOMIC DNA]</scope>
    <source>
        <strain evidence="5 6">HHB12733</strain>
    </source>
</reference>
<dbReference type="Gene3D" id="2.130.10.10">
    <property type="entry name" value="YVTN repeat-like/Quinoprotein amine dehydrogenase"/>
    <property type="match status" value="3"/>
</dbReference>
<feature type="repeat" description="WD" evidence="3">
    <location>
        <begin position="85"/>
        <end position="119"/>
    </location>
</feature>
<dbReference type="InterPro" id="IPR015943">
    <property type="entry name" value="WD40/YVTN_repeat-like_dom_sf"/>
</dbReference>
<dbReference type="SMART" id="SM00320">
    <property type="entry name" value="WD40"/>
    <property type="match status" value="5"/>
</dbReference>
<dbReference type="InterPro" id="IPR036322">
    <property type="entry name" value="WD40_repeat_dom_sf"/>
</dbReference>
<dbReference type="GO" id="GO:0005737">
    <property type="term" value="C:cytoplasm"/>
    <property type="evidence" value="ECO:0007669"/>
    <property type="project" value="TreeGrafter"/>
</dbReference>
<protein>
    <submittedName>
        <fullName evidence="5">WD40 repeat-like protein</fullName>
    </submittedName>
</protein>
<dbReference type="Proteomes" id="UP000076842">
    <property type="component" value="Unassembled WGS sequence"/>
</dbReference>
<sequence>MVAPESPREARRRLSASLSSRVLWRSLDRTQVLGNDDDYGHSGCVNALSWSTDGRTLVTGGDDRTMCFWRPEDDAGELVLRSVIETGHTANIFNAQFLPNSSLIATCAGDSEVRVFDIEKARGDAGLGQSINGRTWDISREEPRTRVFRCHSRRTKRIVPESASNFLSVSQDGTVRQHDLRTEHTCRTGCPPPLIKVPHQLFAIARSSLTPFYFVVAGSSPYGHLFDRRMIPRLLKEEWGVSAHEDELAQAVRKFGRKVIPSYEKARDAHVTGSRMAESNGHELLLSYSGDGIYLYSIYDDVENSSFAPNGTNIIPRSPKRRRTDPKDDRSRSPFTIMADALEEGSEDMPLDTEDGQEDEELDADDIAMDILLGDDDELMDSDDDLLEESRTMNVPKSDLESLGTVMPRRSYRGICNVETVKDVNFLGPNDDFVVSGSDDGSFFLWDKRTSRLEGIYEGDSSVVNVIEQHPFLPMVAVSGIDHTVKIFSPSPPNTEQKYSKIASADAIIRQNTQRAEAQANAPAVPLMDVLIQMYAARGGRNVVLNENTDRECHVQ</sequence>
<feature type="repeat" description="WD" evidence="3">
    <location>
        <begin position="38"/>
        <end position="69"/>
    </location>
</feature>
<feature type="repeat" description="WD" evidence="3">
    <location>
        <begin position="429"/>
        <end position="456"/>
    </location>
</feature>
<dbReference type="PROSITE" id="PS50294">
    <property type="entry name" value="WD_REPEATS_REGION"/>
    <property type="match status" value="2"/>
</dbReference>
<keyword evidence="2" id="KW-0677">Repeat</keyword>
<evidence type="ECO:0000256" key="1">
    <source>
        <dbReference type="ARBA" id="ARBA00022574"/>
    </source>
</evidence>
<dbReference type="Pfam" id="PF00400">
    <property type="entry name" value="WD40"/>
    <property type="match status" value="3"/>
</dbReference>
<dbReference type="OrthoDB" id="2414538at2759"/>
<dbReference type="SUPFAM" id="SSF50978">
    <property type="entry name" value="WD40 repeat-like"/>
    <property type="match status" value="1"/>
</dbReference>
<evidence type="ECO:0000256" key="3">
    <source>
        <dbReference type="PROSITE-ProRule" id="PRU00221"/>
    </source>
</evidence>
<evidence type="ECO:0000256" key="4">
    <source>
        <dbReference type="SAM" id="MobiDB-lite"/>
    </source>
</evidence>
<proteinExistence type="predicted"/>
<evidence type="ECO:0000313" key="6">
    <source>
        <dbReference type="Proteomes" id="UP000076842"/>
    </source>
</evidence>
<keyword evidence="6" id="KW-1185">Reference proteome</keyword>
<keyword evidence="1 3" id="KW-0853">WD repeat</keyword>
<dbReference type="InParanoid" id="A0A165KC27"/>
<dbReference type="STRING" id="1353952.A0A165KC27"/>
<name>A0A165KC27_9BASI</name>
<dbReference type="InterPro" id="IPR045151">
    <property type="entry name" value="DCAF8"/>
</dbReference>
<dbReference type="GO" id="GO:0080008">
    <property type="term" value="C:Cul4-RING E3 ubiquitin ligase complex"/>
    <property type="evidence" value="ECO:0007669"/>
    <property type="project" value="TreeGrafter"/>
</dbReference>
<dbReference type="AlphaFoldDB" id="A0A165KC27"/>
<organism evidence="5 6">
    <name type="scientific">Calocera cornea HHB12733</name>
    <dbReference type="NCBI Taxonomy" id="1353952"/>
    <lineage>
        <taxon>Eukaryota</taxon>
        <taxon>Fungi</taxon>
        <taxon>Dikarya</taxon>
        <taxon>Basidiomycota</taxon>
        <taxon>Agaricomycotina</taxon>
        <taxon>Dacrymycetes</taxon>
        <taxon>Dacrymycetales</taxon>
        <taxon>Dacrymycetaceae</taxon>
        <taxon>Calocera</taxon>
    </lineage>
</organism>
<dbReference type="EMBL" id="KV423914">
    <property type="protein sequence ID" value="KZT62944.1"/>
    <property type="molecule type" value="Genomic_DNA"/>
</dbReference>
<dbReference type="PANTHER" id="PTHR15574:SF40">
    <property type="entry name" value="WD AND TETRATRICOPEPTIDE REPEATS PROTEIN 1"/>
    <property type="match status" value="1"/>
</dbReference>